<reference evidence="9 10" key="1">
    <citation type="submission" date="2021-03" db="EMBL/GenBank/DDBJ databases">
        <title>Succinivibrio sp. nov. isolated from feces of cow.</title>
        <authorList>
            <person name="Choi J.-Y."/>
        </authorList>
    </citation>
    <scope>NUCLEOTIDE SEQUENCE [LARGE SCALE GENOMIC DNA]</scope>
    <source>
        <strain evidence="9 10">AGMB01872</strain>
    </source>
</reference>
<evidence type="ECO:0000256" key="6">
    <source>
        <dbReference type="ARBA" id="ARBA00047942"/>
    </source>
</evidence>
<dbReference type="Proteomes" id="UP000731465">
    <property type="component" value="Unassembled WGS sequence"/>
</dbReference>
<protein>
    <recommendedName>
        <fullName evidence="2">site-specific DNA-methyltransferase (adenine-specific)</fullName>
        <ecNumber evidence="2">2.1.1.72</ecNumber>
    </recommendedName>
</protein>
<dbReference type="InterPro" id="IPR003356">
    <property type="entry name" value="DNA_methylase_A-5"/>
</dbReference>
<keyword evidence="10" id="KW-1185">Reference proteome</keyword>
<comment type="similarity">
    <text evidence="1">Belongs to the N(4)/N(6)-methyltransferase family.</text>
</comment>
<dbReference type="EC" id="2.1.1.72" evidence="2"/>
<keyword evidence="5" id="KW-0680">Restriction system</keyword>
<dbReference type="PRINTS" id="PR00507">
    <property type="entry name" value="N12N6MTFRASE"/>
</dbReference>
<dbReference type="Gene3D" id="3.90.220.10">
    <property type="entry name" value="Adenine-n6-DNA-methyltransferase Taqi, Chain A, domain 2"/>
    <property type="match status" value="1"/>
</dbReference>
<dbReference type="SUPFAM" id="SSF53335">
    <property type="entry name" value="S-adenosyl-L-methionine-dependent methyltransferases"/>
    <property type="match status" value="1"/>
</dbReference>
<gene>
    <name evidence="9" type="ORF">J5V48_02495</name>
</gene>
<keyword evidence="3 9" id="KW-0489">Methyltransferase</keyword>
<evidence type="ECO:0000313" key="10">
    <source>
        <dbReference type="Proteomes" id="UP000731465"/>
    </source>
</evidence>
<dbReference type="EMBL" id="JAGFNY010000004">
    <property type="protein sequence ID" value="MBW7569758.1"/>
    <property type="molecule type" value="Genomic_DNA"/>
</dbReference>
<organism evidence="9 10">
    <name type="scientific">Succinivibrio faecicola</name>
    <dbReference type="NCBI Taxonomy" id="2820300"/>
    <lineage>
        <taxon>Bacteria</taxon>
        <taxon>Pseudomonadati</taxon>
        <taxon>Pseudomonadota</taxon>
        <taxon>Gammaproteobacteria</taxon>
        <taxon>Aeromonadales</taxon>
        <taxon>Succinivibrionaceae</taxon>
        <taxon>Succinivibrio</taxon>
    </lineage>
</organism>
<comment type="catalytic activity">
    <reaction evidence="6">
        <text>a 2'-deoxyadenosine in DNA + S-adenosyl-L-methionine = an N(6)-methyl-2'-deoxyadenosine in DNA + S-adenosyl-L-homocysteine + H(+)</text>
        <dbReference type="Rhea" id="RHEA:15197"/>
        <dbReference type="Rhea" id="RHEA-COMP:12418"/>
        <dbReference type="Rhea" id="RHEA-COMP:12419"/>
        <dbReference type="ChEBI" id="CHEBI:15378"/>
        <dbReference type="ChEBI" id="CHEBI:57856"/>
        <dbReference type="ChEBI" id="CHEBI:59789"/>
        <dbReference type="ChEBI" id="CHEBI:90615"/>
        <dbReference type="ChEBI" id="CHEBI:90616"/>
        <dbReference type="EC" id="2.1.1.72"/>
    </reaction>
</comment>
<evidence type="ECO:0000256" key="1">
    <source>
        <dbReference type="ARBA" id="ARBA00006594"/>
    </source>
</evidence>
<evidence type="ECO:0000259" key="7">
    <source>
        <dbReference type="Pfam" id="PF02384"/>
    </source>
</evidence>
<feature type="domain" description="DNA methylase adenine-specific" evidence="7">
    <location>
        <begin position="201"/>
        <end position="432"/>
    </location>
</feature>
<evidence type="ECO:0000256" key="5">
    <source>
        <dbReference type="ARBA" id="ARBA00022747"/>
    </source>
</evidence>
<comment type="caution">
    <text evidence="9">The sequence shown here is derived from an EMBL/GenBank/DDBJ whole genome shotgun (WGS) entry which is preliminary data.</text>
</comment>
<dbReference type="Pfam" id="PF12950">
    <property type="entry name" value="TaqI_C"/>
    <property type="match status" value="1"/>
</dbReference>
<dbReference type="PROSITE" id="PS00092">
    <property type="entry name" value="N6_MTASE"/>
    <property type="match status" value="1"/>
</dbReference>
<evidence type="ECO:0000259" key="8">
    <source>
        <dbReference type="Pfam" id="PF12950"/>
    </source>
</evidence>
<dbReference type="InterPro" id="IPR050953">
    <property type="entry name" value="N4_N6_ade-DNA_methylase"/>
</dbReference>
<dbReference type="InterPro" id="IPR023135">
    <property type="entry name" value="N6_DNA_MeTrfase_TaqI_C"/>
</dbReference>
<dbReference type="Gene3D" id="3.40.50.150">
    <property type="entry name" value="Vaccinia Virus protein VP39"/>
    <property type="match status" value="1"/>
</dbReference>
<name>A0ABS7DEN2_9GAMM</name>
<evidence type="ECO:0000256" key="2">
    <source>
        <dbReference type="ARBA" id="ARBA00011900"/>
    </source>
</evidence>
<dbReference type="GO" id="GO:0008168">
    <property type="term" value="F:methyltransferase activity"/>
    <property type="evidence" value="ECO:0007669"/>
    <property type="project" value="UniProtKB-KW"/>
</dbReference>
<proteinExistence type="inferred from homology"/>
<evidence type="ECO:0000256" key="3">
    <source>
        <dbReference type="ARBA" id="ARBA00022603"/>
    </source>
</evidence>
<dbReference type="InterPro" id="IPR025931">
    <property type="entry name" value="TaqI_C"/>
</dbReference>
<dbReference type="RefSeq" id="WP_219936754.1">
    <property type="nucleotide sequence ID" value="NZ_JAGFNY010000004.1"/>
</dbReference>
<dbReference type="PANTHER" id="PTHR33841">
    <property type="entry name" value="DNA METHYLTRANSFERASE YEEA-RELATED"/>
    <property type="match status" value="1"/>
</dbReference>
<dbReference type="CDD" id="cd02440">
    <property type="entry name" value="AdoMet_MTases"/>
    <property type="match status" value="1"/>
</dbReference>
<feature type="domain" description="TaqI-like C-terminal specificity" evidence="8">
    <location>
        <begin position="491"/>
        <end position="603"/>
    </location>
</feature>
<dbReference type="InterPro" id="IPR029063">
    <property type="entry name" value="SAM-dependent_MTases_sf"/>
</dbReference>
<dbReference type="InterPro" id="IPR002052">
    <property type="entry name" value="DNA_methylase_N6_adenine_CS"/>
</dbReference>
<evidence type="ECO:0000313" key="9">
    <source>
        <dbReference type="EMBL" id="MBW7569758.1"/>
    </source>
</evidence>
<keyword evidence="4" id="KW-0808">Transferase</keyword>
<dbReference type="Pfam" id="PF02384">
    <property type="entry name" value="N6_Mtase"/>
    <property type="match status" value="1"/>
</dbReference>
<accession>A0ABS7DEN2</accession>
<evidence type="ECO:0000256" key="4">
    <source>
        <dbReference type="ARBA" id="ARBA00022679"/>
    </source>
</evidence>
<dbReference type="GO" id="GO:0032259">
    <property type="term" value="P:methylation"/>
    <property type="evidence" value="ECO:0007669"/>
    <property type="project" value="UniProtKB-KW"/>
</dbReference>
<sequence>MYEKLILSVQDLAEKLNVSASTVRNWLKLKKIAPTVYIDNEPFFDQVSLKDIRKKLHSADNVALKKRRNKTLIKGNRLYSSYVTENCINLDTVKQIVEQIEIRHINLSDDLILALITDCAIKLILSKQKKLTKKDSIFKYAKGAYKKDRFMSLVDDLLLLNPFVLNCIDLYPFLFEYSYEYEQKEDILGLLQISLSSLGTRKANGVYYTPTRIVSLMCEKLFANYEDGQTIIDPCAGTGNFILQLDDSISYENVYGNEIDPLTAAIARINYALKYGISDREILKEHITNYDFLFEKTDKKFDYIISNPPWGYLFSENQKQKLKNIFLSAKTKNIESYDVFLEKAISSLKDDGALSFVLAEAILNVATHKAIRQIIIDSGSIDYLEYLANAFDNVQCPAVVMQIRKTNRKLDTSGMVVRLSQKEEPFVINTSRVVSSEFFSFNITDEEYELINKLEKSDNRYLKDNADFALGIVTGNNEKYISYYKFDDNEMVLRGSDIFKYSVAKTENYITFKPEQFQQVAKTEFYRAKEKLLYRFICSQLVFAYDNKQTLSLNSCNILIPKIPDLSIKYIMAILNSSIMQFYYQLKFNSVKVLRNHLEQLPIVYCDDKTQKTIEDLTDKIISSESNDEKQKTYEKINEIVASLYGLTDKEFELVKNKAISKVLF</sequence>
<dbReference type="PANTHER" id="PTHR33841:SF1">
    <property type="entry name" value="DNA METHYLTRANSFERASE A"/>
    <property type="match status" value="1"/>
</dbReference>